<dbReference type="EMBL" id="AWUE01013383">
    <property type="protein sequence ID" value="OMP07147.1"/>
    <property type="molecule type" value="Genomic_DNA"/>
</dbReference>
<proteinExistence type="predicted"/>
<evidence type="ECO:0000313" key="1">
    <source>
        <dbReference type="EMBL" id="OMP07147.1"/>
    </source>
</evidence>
<sequence length="31" mass="3491">MAPLSMFLNVKQFLACGIHAMPRALPPYIYP</sequence>
<comment type="caution">
    <text evidence="1">The sequence shown here is derived from an EMBL/GenBank/DDBJ whole genome shotgun (WGS) entry which is preliminary data.</text>
</comment>
<evidence type="ECO:0000313" key="2">
    <source>
        <dbReference type="Proteomes" id="UP000187203"/>
    </source>
</evidence>
<gene>
    <name evidence="1" type="ORF">COLO4_07590</name>
</gene>
<reference evidence="2" key="1">
    <citation type="submission" date="2013-09" db="EMBL/GenBank/DDBJ databases">
        <title>Corchorus olitorius genome sequencing.</title>
        <authorList>
            <person name="Alam M."/>
            <person name="Haque M.S."/>
            <person name="Islam M.S."/>
            <person name="Emdad E.M."/>
            <person name="Islam M.M."/>
            <person name="Ahmed B."/>
            <person name="Halim A."/>
            <person name="Hossen Q.M.M."/>
            <person name="Hossain M.Z."/>
            <person name="Ahmed R."/>
            <person name="Khan M.M."/>
            <person name="Islam R."/>
            <person name="Rashid M.M."/>
            <person name="Khan S.A."/>
            <person name="Rahman M.S."/>
            <person name="Alam M."/>
            <person name="Yahiya A.S."/>
            <person name="Khan M.S."/>
            <person name="Azam M.S."/>
            <person name="Haque T."/>
            <person name="Lashkar M.Z.H."/>
            <person name="Akhand A.I."/>
            <person name="Morshed G."/>
            <person name="Roy S."/>
            <person name="Uddin K.S."/>
            <person name="Rabeya T."/>
            <person name="Hossain A.S."/>
            <person name="Chowdhury A."/>
            <person name="Snigdha A.R."/>
            <person name="Mortoza M.S."/>
            <person name="Matin S.A."/>
            <person name="Hoque S.M.E."/>
            <person name="Islam M.K."/>
            <person name="Roy D.K."/>
            <person name="Haider R."/>
            <person name="Moosa M.M."/>
            <person name="Elias S.M."/>
            <person name="Hasan A.M."/>
            <person name="Jahan S."/>
            <person name="Shafiuddin M."/>
            <person name="Mahmood N."/>
            <person name="Shommy N.S."/>
        </authorList>
    </citation>
    <scope>NUCLEOTIDE SEQUENCE [LARGE SCALE GENOMIC DNA]</scope>
    <source>
        <strain evidence="2">cv. O-4</strain>
    </source>
</reference>
<dbReference type="Proteomes" id="UP000187203">
    <property type="component" value="Unassembled WGS sequence"/>
</dbReference>
<accession>A0A1R3KJ90</accession>
<name>A0A1R3KJ90_9ROSI</name>
<protein>
    <submittedName>
        <fullName evidence="1">Uncharacterized protein</fullName>
    </submittedName>
</protein>
<organism evidence="1 2">
    <name type="scientific">Corchorus olitorius</name>
    <dbReference type="NCBI Taxonomy" id="93759"/>
    <lineage>
        <taxon>Eukaryota</taxon>
        <taxon>Viridiplantae</taxon>
        <taxon>Streptophyta</taxon>
        <taxon>Embryophyta</taxon>
        <taxon>Tracheophyta</taxon>
        <taxon>Spermatophyta</taxon>
        <taxon>Magnoliopsida</taxon>
        <taxon>eudicotyledons</taxon>
        <taxon>Gunneridae</taxon>
        <taxon>Pentapetalae</taxon>
        <taxon>rosids</taxon>
        <taxon>malvids</taxon>
        <taxon>Malvales</taxon>
        <taxon>Malvaceae</taxon>
        <taxon>Grewioideae</taxon>
        <taxon>Apeibeae</taxon>
        <taxon>Corchorus</taxon>
    </lineage>
</organism>
<keyword evidence="2" id="KW-1185">Reference proteome</keyword>
<dbReference type="AlphaFoldDB" id="A0A1R3KJ90"/>